<evidence type="ECO:0000313" key="1">
    <source>
        <dbReference type="EMBL" id="NUX99536.1"/>
    </source>
</evidence>
<comment type="caution">
    <text evidence="1">The sequence shown here is derived from an EMBL/GenBank/DDBJ whole genome shotgun (WGS) entry which is preliminary data.</text>
</comment>
<reference evidence="1 2" key="1">
    <citation type="submission" date="2020-02" db="EMBL/GenBank/DDBJ databases">
        <title>Paraburkholderia simonii sp. nov. and Paraburkholderia youngii sp. nov. Brazilian and Mexican Mimosa-associated rhizobia.</title>
        <authorList>
            <person name="Mavima L."/>
            <person name="Beukes C.W."/>
            <person name="Chan W.Y."/>
            <person name="Palmer M."/>
            <person name="De Meyer S.E."/>
            <person name="James E.K."/>
            <person name="Venter S.N."/>
            <person name="Steenkamp E.T."/>
        </authorList>
    </citation>
    <scope>NUCLEOTIDE SEQUENCE [LARGE SCALE GENOMIC DNA]</scope>
    <source>
        <strain evidence="1 2">JPY169</strain>
    </source>
</reference>
<dbReference type="AlphaFoldDB" id="A0A7Y6MXA5"/>
<name>A0A7Y6MXA5_9BURK</name>
<protein>
    <submittedName>
        <fullName evidence="1">Uncharacterized protein</fullName>
    </submittedName>
</protein>
<dbReference type="GeneID" id="301100154"/>
<dbReference type="Proteomes" id="UP000594380">
    <property type="component" value="Unassembled WGS sequence"/>
</dbReference>
<dbReference type="EMBL" id="JAALDK010000001">
    <property type="protein sequence ID" value="NUX99536.1"/>
    <property type="molecule type" value="Genomic_DNA"/>
</dbReference>
<organism evidence="1 2">
    <name type="scientific">Paraburkholderia youngii</name>
    <dbReference type="NCBI Taxonomy" id="2782701"/>
    <lineage>
        <taxon>Bacteria</taxon>
        <taxon>Pseudomonadati</taxon>
        <taxon>Pseudomonadota</taxon>
        <taxon>Betaproteobacteria</taxon>
        <taxon>Burkholderiales</taxon>
        <taxon>Burkholderiaceae</taxon>
        <taxon>Paraburkholderia</taxon>
    </lineage>
</organism>
<gene>
    <name evidence="1" type="ORF">G5S42_07340</name>
</gene>
<sequence>MESPTPHPVSKGIAKHQRYALPKLPINAVYQDEHGTRFRLLDVCRDDAWVIDLTNHNSSPTGRRYSVLLKQIDRRRLFVIETGVGNRTPTSPSSVARNRAAYETIHPLVVNPAIYDPEQRRRLVKKTAKETRLSKKTINDYLRRYWIGGQTEDALLPPFEAIDSSQHDLNDWCGRPLKVYDDGSKEYYSEKVRQMLVDRFPPLDEMRKQHTIPRGERPFTHEFRCIDQASIPLEHVFRNRKGTKAFDRDHNQHSPSTPHNLTAADHLHEIDATIANVRLAGTGPNKEIVGKPTMYSIFDSVSRLCVGFHIHFEG</sequence>
<dbReference type="RefSeq" id="WP_176106164.1">
    <property type="nucleotide sequence ID" value="NZ_JAALDK010000001.1"/>
</dbReference>
<accession>A0A7Y6MXA5</accession>
<proteinExistence type="predicted"/>
<evidence type="ECO:0000313" key="2">
    <source>
        <dbReference type="Proteomes" id="UP000594380"/>
    </source>
</evidence>